<protein>
    <recommendedName>
        <fullName evidence="4">Polymer-forming cytoskeletal protein</fullName>
    </recommendedName>
</protein>
<gene>
    <name evidence="2" type="ORF">XYCOK13_20430</name>
</gene>
<evidence type="ECO:0000313" key="2">
    <source>
        <dbReference type="EMBL" id="GIQ69219.1"/>
    </source>
</evidence>
<dbReference type="PANTHER" id="PTHR35024">
    <property type="entry name" value="HYPOTHETICAL CYTOSOLIC PROTEIN"/>
    <property type="match status" value="1"/>
</dbReference>
<evidence type="ECO:0008006" key="4">
    <source>
        <dbReference type="Google" id="ProtNLM"/>
    </source>
</evidence>
<keyword evidence="3" id="KW-1185">Reference proteome</keyword>
<dbReference type="PANTHER" id="PTHR35024:SF4">
    <property type="entry name" value="POLYMER-FORMING CYTOSKELETAL PROTEIN"/>
    <property type="match status" value="1"/>
</dbReference>
<reference evidence="2" key="1">
    <citation type="submission" date="2021-04" db="EMBL/GenBank/DDBJ databases">
        <title>Draft genome sequence of Xylanibacillus composti strain K13.</title>
        <authorList>
            <person name="Uke A."/>
            <person name="Chhe C."/>
            <person name="Baramee S."/>
            <person name="Kosugi A."/>
        </authorList>
    </citation>
    <scope>NUCLEOTIDE SEQUENCE</scope>
    <source>
        <strain evidence="2">K13</strain>
    </source>
</reference>
<name>A0A8J4H5G8_9BACL</name>
<proteinExistence type="inferred from homology"/>
<dbReference type="Proteomes" id="UP000677918">
    <property type="component" value="Unassembled WGS sequence"/>
</dbReference>
<sequence>MPMSMLGRKKPDEGKLDTLIGQGTEIEGVLRSTGSIRIEGTFSGKLETQGDITIGEQALAKSDMQARHVWIAGQVIGNVQTSGTLSILQGGSLRGDVSCHALVIEEGAFFEGKSHMLQEAAATKEQKAKTQ</sequence>
<organism evidence="2 3">
    <name type="scientific">Xylanibacillus composti</name>
    <dbReference type="NCBI Taxonomy" id="1572762"/>
    <lineage>
        <taxon>Bacteria</taxon>
        <taxon>Bacillati</taxon>
        <taxon>Bacillota</taxon>
        <taxon>Bacilli</taxon>
        <taxon>Bacillales</taxon>
        <taxon>Paenibacillaceae</taxon>
        <taxon>Xylanibacillus</taxon>
    </lineage>
</organism>
<accession>A0A8J4H5G8</accession>
<dbReference type="AlphaFoldDB" id="A0A8J4H5G8"/>
<dbReference type="InterPro" id="IPR007607">
    <property type="entry name" value="BacA/B"/>
</dbReference>
<evidence type="ECO:0000313" key="3">
    <source>
        <dbReference type="Proteomes" id="UP000677918"/>
    </source>
</evidence>
<dbReference type="EMBL" id="BOVK01000025">
    <property type="protein sequence ID" value="GIQ69219.1"/>
    <property type="molecule type" value="Genomic_DNA"/>
</dbReference>
<comment type="similarity">
    <text evidence="1">Belongs to the bactofilin family.</text>
</comment>
<dbReference type="Pfam" id="PF04519">
    <property type="entry name" value="Bactofilin"/>
    <property type="match status" value="1"/>
</dbReference>
<evidence type="ECO:0000256" key="1">
    <source>
        <dbReference type="ARBA" id="ARBA00044755"/>
    </source>
</evidence>
<comment type="caution">
    <text evidence="2">The sequence shown here is derived from an EMBL/GenBank/DDBJ whole genome shotgun (WGS) entry which is preliminary data.</text>
</comment>